<dbReference type="InterPro" id="IPR011990">
    <property type="entry name" value="TPR-like_helical_dom_sf"/>
</dbReference>
<dbReference type="PROSITE" id="PS50293">
    <property type="entry name" value="TPR_REGION"/>
    <property type="match status" value="1"/>
</dbReference>
<evidence type="ECO:0000256" key="1">
    <source>
        <dbReference type="ARBA" id="ARBA00022737"/>
    </source>
</evidence>
<evidence type="ECO:0000256" key="3">
    <source>
        <dbReference type="PROSITE-ProRule" id="PRU00339"/>
    </source>
</evidence>
<dbReference type="SUPFAM" id="SSF48452">
    <property type="entry name" value="TPR-like"/>
    <property type="match status" value="2"/>
</dbReference>
<dbReference type="PROSITE" id="PS50005">
    <property type="entry name" value="TPR"/>
    <property type="match status" value="2"/>
</dbReference>
<evidence type="ECO:0000313" key="4">
    <source>
        <dbReference type="EMBL" id="RHY31949.1"/>
    </source>
</evidence>
<dbReference type="PANTHER" id="PTHR45641">
    <property type="entry name" value="TETRATRICOPEPTIDE REPEAT PROTEIN (AFU_ORTHOLOGUE AFUA_6G03870)"/>
    <property type="match status" value="1"/>
</dbReference>
<dbReference type="VEuPathDB" id="FungiDB:H310_04167"/>
<dbReference type="Pfam" id="PF13424">
    <property type="entry name" value="TPR_12"/>
    <property type="match status" value="2"/>
</dbReference>
<dbReference type="Proteomes" id="UP000285060">
    <property type="component" value="Unassembled WGS sequence"/>
</dbReference>
<keyword evidence="1" id="KW-0677">Repeat</keyword>
<dbReference type="InterPro" id="IPR019734">
    <property type="entry name" value="TPR_rpt"/>
</dbReference>
<dbReference type="AlphaFoldDB" id="A0A3R6YC42"/>
<feature type="repeat" description="TPR" evidence="3">
    <location>
        <begin position="302"/>
        <end position="335"/>
    </location>
</feature>
<name>A0A3R6YC42_9STRA</name>
<dbReference type="Gene3D" id="1.25.40.10">
    <property type="entry name" value="Tetratricopeptide repeat domain"/>
    <property type="match status" value="2"/>
</dbReference>
<accession>A0A3R6YC42</accession>
<keyword evidence="5" id="KW-1185">Reference proteome</keyword>
<dbReference type="EMBL" id="QUSY01000172">
    <property type="protein sequence ID" value="RHY31949.1"/>
    <property type="molecule type" value="Genomic_DNA"/>
</dbReference>
<comment type="caution">
    <text evidence="4">The sequence shown here is derived from an EMBL/GenBank/DDBJ whole genome shotgun (WGS) entry which is preliminary data.</text>
</comment>
<evidence type="ECO:0000313" key="5">
    <source>
        <dbReference type="Proteomes" id="UP000285060"/>
    </source>
</evidence>
<protein>
    <submittedName>
        <fullName evidence="4">Uncharacterized protein</fullName>
    </submittedName>
</protein>
<dbReference type="SMART" id="SM00028">
    <property type="entry name" value="TPR"/>
    <property type="match status" value="3"/>
</dbReference>
<dbReference type="Pfam" id="PF13374">
    <property type="entry name" value="TPR_10"/>
    <property type="match status" value="1"/>
</dbReference>
<keyword evidence="2 3" id="KW-0802">TPR repeat</keyword>
<reference evidence="4 5" key="1">
    <citation type="submission" date="2018-08" db="EMBL/GenBank/DDBJ databases">
        <title>Aphanomyces genome sequencing and annotation.</title>
        <authorList>
            <person name="Minardi D."/>
            <person name="Oidtmann B."/>
            <person name="Van Der Giezen M."/>
            <person name="Studholme D.J."/>
        </authorList>
    </citation>
    <scope>NUCLEOTIDE SEQUENCE [LARGE SCALE GENOMIC DNA]</scope>
    <source>
        <strain evidence="4 5">NJM0002</strain>
    </source>
</reference>
<dbReference type="PANTHER" id="PTHR45641:SF17">
    <property type="match status" value="1"/>
</dbReference>
<proteinExistence type="predicted"/>
<feature type="repeat" description="TPR" evidence="3">
    <location>
        <begin position="186"/>
        <end position="219"/>
    </location>
</feature>
<sequence length="387" mass="42556">MTESIATTVDVIMTDAVTCPHRLVLPSIAPALVHVIAPEEVAMILLEMTHFVVQTTDFMGLTTDEMVPKEMVFVIRNGTIAGIIHVMIVGISHGTIDGVLHLETTVGTMIAATTFVDHHRLVMTDETHGPLPPSHYAHPVEHCTSREHKKIRELYSKGDFVSGLEMAEICRDAVRDHFGDDHPVYASTLNNLALMQKNLSQLDEAIESYEAALRVYKSCVGENHASWATTLHNLGGVYRLQAHSLSGMKKILAADHPDIAMSMCNVGMLYWHTHKKEKAEEMLVEAVERLEAKVGATSPLTALAWNNLGIVYKELGKFDAAIELFAKATAVRKAALGELHVETITTMHNWAEALRASGRDDDAAEIQKTILDLVGDVEEVDETKGNK</sequence>
<gene>
    <name evidence="4" type="ORF">DYB32_003022</name>
</gene>
<organism evidence="4 5">
    <name type="scientific">Aphanomyces invadans</name>
    <dbReference type="NCBI Taxonomy" id="157072"/>
    <lineage>
        <taxon>Eukaryota</taxon>
        <taxon>Sar</taxon>
        <taxon>Stramenopiles</taxon>
        <taxon>Oomycota</taxon>
        <taxon>Saprolegniomycetes</taxon>
        <taxon>Saprolegniales</taxon>
        <taxon>Verrucalvaceae</taxon>
        <taxon>Aphanomyces</taxon>
    </lineage>
</organism>
<evidence type="ECO:0000256" key="2">
    <source>
        <dbReference type="ARBA" id="ARBA00022803"/>
    </source>
</evidence>